<organism evidence="2 3">
    <name type="scientific">Castanea mollissima</name>
    <name type="common">Chinese chestnut</name>
    <dbReference type="NCBI Taxonomy" id="60419"/>
    <lineage>
        <taxon>Eukaryota</taxon>
        <taxon>Viridiplantae</taxon>
        <taxon>Streptophyta</taxon>
        <taxon>Embryophyta</taxon>
        <taxon>Tracheophyta</taxon>
        <taxon>Spermatophyta</taxon>
        <taxon>Magnoliopsida</taxon>
        <taxon>eudicotyledons</taxon>
        <taxon>Gunneridae</taxon>
        <taxon>Pentapetalae</taxon>
        <taxon>rosids</taxon>
        <taxon>fabids</taxon>
        <taxon>Fagales</taxon>
        <taxon>Fagaceae</taxon>
        <taxon>Castanea</taxon>
    </lineage>
</organism>
<name>A0A8J4QML6_9ROSI</name>
<keyword evidence="3" id="KW-1185">Reference proteome</keyword>
<feature type="compositionally biased region" description="Basic and acidic residues" evidence="1">
    <location>
        <begin position="65"/>
        <end position="74"/>
    </location>
</feature>
<dbReference type="AlphaFoldDB" id="A0A8J4QML6"/>
<proteinExistence type="predicted"/>
<reference evidence="2" key="1">
    <citation type="submission" date="2020-03" db="EMBL/GenBank/DDBJ databases">
        <title>Castanea mollissima Vanexum genome sequencing.</title>
        <authorList>
            <person name="Staton M."/>
        </authorList>
    </citation>
    <scope>NUCLEOTIDE SEQUENCE</scope>
    <source>
        <tissue evidence="2">Leaf</tissue>
    </source>
</reference>
<sequence length="104" mass="11608">MNGQQCPQVMIFKEHLGPVYSPKEIPLLLYQSQNQKAVAVKHKEVAVKQLGDSTKAAEETIAEQVELKSSKQSEQEQPSGTQASSCQVKKMKLLHKRQVNETCT</sequence>
<evidence type="ECO:0000256" key="1">
    <source>
        <dbReference type="SAM" id="MobiDB-lite"/>
    </source>
</evidence>
<evidence type="ECO:0000313" key="2">
    <source>
        <dbReference type="EMBL" id="KAF3953868.1"/>
    </source>
</evidence>
<dbReference type="Proteomes" id="UP000737018">
    <property type="component" value="Unassembled WGS sequence"/>
</dbReference>
<evidence type="ECO:0000313" key="3">
    <source>
        <dbReference type="Proteomes" id="UP000737018"/>
    </source>
</evidence>
<protein>
    <submittedName>
        <fullName evidence="2">Uncharacterized protein</fullName>
    </submittedName>
</protein>
<feature type="region of interest" description="Disordered" evidence="1">
    <location>
        <begin position="65"/>
        <end position="89"/>
    </location>
</feature>
<accession>A0A8J4QML6</accession>
<dbReference type="EMBL" id="JRKL02003906">
    <property type="protein sequence ID" value="KAF3953868.1"/>
    <property type="molecule type" value="Genomic_DNA"/>
</dbReference>
<gene>
    <name evidence="2" type="ORF">CMV_020721</name>
</gene>
<comment type="caution">
    <text evidence="2">The sequence shown here is derived from an EMBL/GenBank/DDBJ whole genome shotgun (WGS) entry which is preliminary data.</text>
</comment>